<proteinExistence type="predicted"/>
<protein>
    <recommendedName>
        <fullName evidence="3">FZ domain-containing protein</fullName>
    </recommendedName>
</protein>
<evidence type="ECO:0000259" key="3">
    <source>
        <dbReference type="PROSITE" id="PS50038"/>
    </source>
</evidence>
<dbReference type="Proteomes" id="UP001153148">
    <property type="component" value="Unassembled WGS sequence"/>
</dbReference>
<evidence type="ECO:0000256" key="2">
    <source>
        <dbReference type="PROSITE-ProRule" id="PRU00090"/>
    </source>
</evidence>
<dbReference type="EMBL" id="CAJPIN010024873">
    <property type="protein sequence ID" value="CAG2063197.1"/>
    <property type="molecule type" value="Genomic_DNA"/>
</dbReference>
<evidence type="ECO:0000313" key="5">
    <source>
        <dbReference type="Proteomes" id="UP001153148"/>
    </source>
</evidence>
<keyword evidence="1" id="KW-1015">Disulfide bond</keyword>
<comment type="caution">
    <text evidence="4">The sequence shown here is derived from an EMBL/GenBank/DDBJ whole genome shotgun (WGS) entry which is preliminary data.</text>
</comment>
<organism evidence="4 5">
    <name type="scientific">Timema podura</name>
    <name type="common">Walking stick</name>
    <dbReference type="NCBI Taxonomy" id="61482"/>
    <lineage>
        <taxon>Eukaryota</taxon>
        <taxon>Metazoa</taxon>
        <taxon>Ecdysozoa</taxon>
        <taxon>Arthropoda</taxon>
        <taxon>Hexapoda</taxon>
        <taxon>Insecta</taxon>
        <taxon>Pterygota</taxon>
        <taxon>Neoptera</taxon>
        <taxon>Polyneoptera</taxon>
        <taxon>Phasmatodea</taxon>
        <taxon>Timematodea</taxon>
        <taxon>Timematoidea</taxon>
        <taxon>Timematidae</taxon>
        <taxon>Timema</taxon>
    </lineage>
</organism>
<dbReference type="InterPro" id="IPR020067">
    <property type="entry name" value="Frizzled_dom"/>
</dbReference>
<sequence>MQQQSHVAVVTWGEEKTQVWKSLGSFFPSQYFRNGGFQYHSCDPINTRSVIARQRQSTFVYCGELVDAECYRLAYEFVCQLLQPSCLPRLPTYEEDSMVLPCRGFCQEFHMGCGSRIPDKLKDMLNCNTFPDYIGTGSCIPKPGCRALKERFGIEKSARQFCVMSPCLFSVFMDEYMRIACEDAAGLEMDNENARKQVMPY</sequence>
<dbReference type="PROSITE" id="PS50038">
    <property type="entry name" value="FZ"/>
    <property type="match status" value="1"/>
</dbReference>
<dbReference type="Gene3D" id="1.10.2000.10">
    <property type="entry name" value="Frizzled cysteine-rich domain"/>
    <property type="match status" value="1"/>
</dbReference>
<evidence type="ECO:0000256" key="1">
    <source>
        <dbReference type="ARBA" id="ARBA00023157"/>
    </source>
</evidence>
<dbReference type="SUPFAM" id="SSF63501">
    <property type="entry name" value="Frizzled cysteine-rich domain"/>
    <property type="match status" value="1"/>
</dbReference>
<accession>A0ABN7PB05</accession>
<keyword evidence="5" id="KW-1185">Reference proteome</keyword>
<dbReference type="InterPro" id="IPR036790">
    <property type="entry name" value="Frizzled_dom_sf"/>
</dbReference>
<dbReference type="Pfam" id="PF01392">
    <property type="entry name" value="Fz"/>
    <property type="match status" value="1"/>
</dbReference>
<feature type="domain" description="FZ" evidence="3">
    <location>
        <begin position="57"/>
        <end position="142"/>
    </location>
</feature>
<comment type="caution">
    <text evidence="2">Lacks conserved residue(s) required for the propagation of feature annotation.</text>
</comment>
<dbReference type="CDD" id="cd07066">
    <property type="entry name" value="CRD_FZ"/>
    <property type="match status" value="1"/>
</dbReference>
<reference evidence="4" key="1">
    <citation type="submission" date="2021-03" db="EMBL/GenBank/DDBJ databases">
        <authorList>
            <person name="Tran Van P."/>
        </authorList>
    </citation>
    <scope>NUCLEOTIDE SEQUENCE</scope>
</reference>
<evidence type="ECO:0000313" key="4">
    <source>
        <dbReference type="EMBL" id="CAG2063197.1"/>
    </source>
</evidence>
<name>A0ABN7PB05_TIMPD</name>
<gene>
    <name evidence="4" type="ORF">TPAB3V08_LOCUS10144</name>
</gene>